<evidence type="ECO:0000256" key="1">
    <source>
        <dbReference type="ARBA" id="ARBA00009776"/>
    </source>
</evidence>
<reference evidence="12 13" key="1">
    <citation type="submission" date="2019-08" db="EMBL/GenBank/DDBJ databases">
        <title>In-depth cultivation of the pig gut microbiome towards novel bacterial diversity and tailored functional studies.</title>
        <authorList>
            <person name="Wylensek D."/>
            <person name="Hitch T.C.A."/>
            <person name="Clavel T."/>
        </authorList>
    </citation>
    <scope>NUCLEOTIDE SEQUENCE [LARGE SCALE GENOMIC DNA]</scope>
    <source>
        <strain evidence="12 13">WCA-SAB-591-4A-A</strain>
    </source>
</reference>
<evidence type="ECO:0000256" key="3">
    <source>
        <dbReference type="ARBA" id="ARBA00017144"/>
    </source>
</evidence>
<comment type="similarity">
    <text evidence="1 10">Belongs to the thymidylate kinase family.</text>
</comment>
<dbReference type="InterPro" id="IPR018094">
    <property type="entry name" value="Thymidylate_kinase"/>
</dbReference>
<dbReference type="PANTHER" id="PTHR10344:SF4">
    <property type="entry name" value="UMP-CMP KINASE 2, MITOCHONDRIAL"/>
    <property type="match status" value="1"/>
</dbReference>
<evidence type="ECO:0000313" key="13">
    <source>
        <dbReference type="Proteomes" id="UP000440713"/>
    </source>
</evidence>
<dbReference type="SUPFAM" id="SSF52540">
    <property type="entry name" value="P-loop containing nucleoside triphosphate hydrolases"/>
    <property type="match status" value="1"/>
</dbReference>
<comment type="catalytic activity">
    <reaction evidence="9 10">
        <text>dTMP + ATP = dTDP + ADP</text>
        <dbReference type="Rhea" id="RHEA:13517"/>
        <dbReference type="ChEBI" id="CHEBI:30616"/>
        <dbReference type="ChEBI" id="CHEBI:58369"/>
        <dbReference type="ChEBI" id="CHEBI:63528"/>
        <dbReference type="ChEBI" id="CHEBI:456216"/>
        <dbReference type="EC" id="2.7.4.9"/>
    </reaction>
</comment>
<dbReference type="EMBL" id="VUNE01000001">
    <property type="protein sequence ID" value="MST61365.1"/>
    <property type="molecule type" value="Genomic_DNA"/>
</dbReference>
<evidence type="ECO:0000256" key="6">
    <source>
        <dbReference type="ARBA" id="ARBA00022741"/>
    </source>
</evidence>
<dbReference type="CDD" id="cd01672">
    <property type="entry name" value="TMPK"/>
    <property type="match status" value="1"/>
</dbReference>
<keyword evidence="13" id="KW-1185">Reference proteome</keyword>
<accession>A0A6N7WWT9</accession>
<dbReference type="Gene3D" id="3.40.50.300">
    <property type="entry name" value="P-loop containing nucleotide triphosphate hydrolases"/>
    <property type="match status" value="1"/>
</dbReference>
<evidence type="ECO:0000256" key="10">
    <source>
        <dbReference type="HAMAP-Rule" id="MF_00165"/>
    </source>
</evidence>
<dbReference type="GO" id="GO:0006235">
    <property type="term" value="P:dTTP biosynthetic process"/>
    <property type="evidence" value="ECO:0007669"/>
    <property type="project" value="UniProtKB-UniRule"/>
</dbReference>
<dbReference type="PANTHER" id="PTHR10344">
    <property type="entry name" value="THYMIDYLATE KINASE"/>
    <property type="match status" value="1"/>
</dbReference>
<dbReference type="GO" id="GO:0006227">
    <property type="term" value="P:dUDP biosynthetic process"/>
    <property type="evidence" value="ECO:0007669"/>
    <property type="project" value="TreeGrafter"/>
</dbReference>
<evidence type="ECO:0000259" key="11">
    <source>
        <dbReference type="Pfam" id="PF02223"/>
    </source>
</evidence>
<comment type="function">
    <text evidence="10">Phosphorylation of dTMP to form dTDP in both de novo and salvage pathways of dTTP synthesis.</text>
</comment>
<proteinExistence type="inferred from homology"/>
<dbReference type="GO" id="GO:0005829">
    <property type="term" value="C:cytosol"/>
    <property type="evidence" value="ECO:0007669"/>
    <property type="project" value="TreeGrafter"/>
</dbReference>
<sequence length="229" mass="26851">MNKNGKLFVIESGSDGSGKATQSQLLYDYLKNKGYKVIKVEFPNYKSEASSVVKMYLRGDFGRRADDVDPYVASTFYALDRYASYKTEWEDFYRSGGIVIADRYTTSNMVHQASKMNDNEEKDKFLKWLYDFEFGLYKLPTPDEIFFLDVPVDITEKLIETRKNKFTNESEKDIHERDKGYLERTYMNSKYVAEKYSWNIVDCVDELGEMKSVEEIHHSIIEKISNHLK</sequence>
<keyword evidence="6 10" id="KW-0547">Nucleotide-binding</keyword>
<evidence type="ECO:0000256" key="8">
    <source>
        <dbReference type="ARBA" id="ARBA00022840"/>
    </source>
</evidence>
<keyword evidence="5 10" id="KW-0545">Nucleotide biosynthesis</keyword>
<dbReference type="HAMAP" id="MF_00165">
    <property type="entry name" value="Thymidylate_kinase"/>
    <property type="match status" value="1"/>
</dbReference>
<feature type="domain" description="Thymidylate kinase-like" evidence="11">
    <location>
        <begin position="13"/>
        <end position="186"/>
    </location>
</feature>
<evidence type="ECO:0000256" key="2">
    <source>
        <dbReference type="ARBA" id="ARBA00012980"/>
    </source>
</evidence>
<evidence type="ECO:0000256" key="4">
    <source>
        <dbReference type="ARBA" id="ARBA00022679"/>
    </source>
</evidence>
<dbReference type="InterPro" id="IPR027417">
    <property type="entry name" value="P-loop_NTPase"/>
</dbReference>
<dbReference type="RefSeq" id="WP_154536813.1">
    <property type="nucleotide sequence ID" value="NZ_VUNE01000001.1"/>
</dbReference>
<comment type="caution">
    <text evidence="10">Lacks conserved residue(s) required for the propagation of feature annotation.</text>
</comment>
<keyword evidence="7 10" id="KW-0418">Kinase</keyword>
<evidence type="ECO:0000256" key="7">
    <source>
        <dbReference type="ARBA" id="ARBA00022777"/>
    </source>
</evidence>
<dbReference type="Pfam" id="PF02223">
    <property type="entry name" value="Thymidylate_kin"/>
    <property type="match status" value="1"/>
</dbReference>
<dbReference type="InterPro" id="IPR039430">
    <property type="entry name" value="Thymidylate_kin-like_dom"/>
</dbReference>
<evidence type="ECO:0000313" key="12">
    <source>
        <dbReference type="EMBL" id="MST61365.1"/>
    </source>
</evidence>
<dbReference type="AlphaFoldDB" id="A0A6N7WWT9"/>
<protein>
    <recommendedName>
        <fullName evidence="3 10">Thymidylate kinase</fullName>
        <ecNumber evidence="2 10">2.7.4.9</ecNumber>
    </recommendedName>
    <alternativeName>
        <fullName evidence="10">dTMP kinase</fullName>
    </alternativeName>
</protein>
<dbReference type="GO" id="GO:0004798">
    <property type="term" value="F:dTMP kinase activity"/>
    <property type="evidence" value="ECO:0007669"/>
    <property type="project" value="UniProtKB-UniRule"/>
</dbReference>
<keyword evidence="8 10" id="KW-0067">ATP-binding</keyword>
<dbReference type="GO" id="GO:0006233">
    <property type="term" value="P:dTDP biosynthetic process"/>
    <property type="evidence" value="ECO:0007669"/>
    <property type="project" value="InterPro"/>
</dbReference>
<dbReference type="FunFam" id="3.40.50.300:FF:002288">
    <property type="entry name" value="Probable thymidylate kinase"/>
    <property type="match status" value="1"/>
</dbReference>
<dbReference type="EC" id="2.7.4.9" evidence="2 10"/>
<organism evidence="12 13">
    <name type="scientific">Peptostreptococcus porci</name>
    <dbReference type="NCBI Taxonomy" id="2652282"/>
    <lineage>
        <taxon>Bacteria</taxon>
        <taxon>Bacillati</taxon>
        <taxon>Bacillota</taxon>
        <taxon>Clostridia</taxon>
        <taxon>Peptostreptococcales</taxon>
        <taxon>Peptostreptococcaceae</taxon>
        <taxon>Peptostreptococcus</taxon>
    </lineage>
</organism>
<dbReference type="Proteomes" id="UP000440713">
    <property type="component" value="Unassembled WGS sequence"/>
</dbReference>
<comment type="caution">
    <text evidence="12">The sequence shown here is derived from an EMBL/GenBank/DDBJ whole genome shotgun (WGS) entry which is preliminary data.</text>
</comment>
<dbReference type="GO" id="GO:0005524">
    <property type="term" value="F:ATP binding"/>
    <property type="evidence" value="ECO:0007669"/>
    <property type="project" value="UniProtKB-UniRule"/>
</dbReference>
<name>A0A6N7WWT9_9FIRM</name>
<gene>
    <name evidence="10" type="primary">tmk</name>
    <name evidence="12" type="ORF">FYJ71_00015</name>
</gene>
<evidence type="ECO:0000256" key="9">
    <source>
        <dbReference type="ARBA" id="ARBA00048743"/>
    </source>
</evidence>
<evidence type="ECO:0000256" key="5">
    <source>
        <dbReference type="ARBA" id="ARBA00022727"/>
    </source>
</evidence>
<keyword evidence="4 10" id="KW-0808">Transferase</keyword>